<dbReference type="AlphaFoldDB" id="A0AAV7RTS2"/>
<keyword evidence="4" id="KW-1185">Reference proteome</keyword>
<gene>
    <name evidence="3" type="ORF">NDU88_008621</name>
</gene>
<evidence type="ECO:0000313" key="4">
    <source>
        <dbReference type="Proteomes" id="UP001066276"/>
    </source>
</evidence>
<evidence type="ECO:0000313" key="3">
    <source>
        <dbReference type="EMBL" id="KAJ1155896.1"/>
    </source>
</evidence>
<evidence type="ECO:0000256" key="2">
    <source>
        <dbReference type="SAM" id="MobiDB-lite"/>
    </source>
</evidence>
<feature type="coiled-coil region" evidence="1">
    <location>
        <begin position="174"/>
        <end position="208"/>
    </location>
</feature>
<organism evidence="3 4">
    <name type="scientific">Pleurodeles waltl</name>
    <name type="common">Iberian ribbed newt</name>
    <dbReference type="NCBI Taxonomy" id="8319"/>
    <lineage>
        <taxon>Eukaryota</taxon>
        <taxon>Metazoa</taxon>
        <taxon>Chordata</taxon>
        <taxon>Craniata</taxon>
        <taxon>Vertebrata</taxon>
        <taxon>Euteleostomi</taxon>
        <taxon>Amphibia</taxon>
        <taxon>Batrachia</taxon>
        <taxon>Caudata</taxon>
        <taxon>Salamandroidea</taxon>
        <taxon>Salamandridae</taxon>
        <taxon>Pleurodelinae</taxon>
        <taxon>Pleurodeles</taxon>
    </lineage>
</organism>
<accession>A0AAV7RTS2</accession>
<comment type="caution">
    <text evidence="3">The sequence shown here is derived from an EMBL/GenBank/DDBJ whole genome shotgun (WGS) entry which is preliminary data.</text>
</comment>
<dbReference type="EMBL" id="JANPWB010000009">
    <property type="protein sequence ID" value="KAJ1155896.1"/>
    <property type="molecule type" value="Genomic_DNA"/>
</dbReference>
<evidence type="ECO:0000256" key="1">
    <source>
        <dbReference type="SAM" id="Coils"/>
    </source>
</evidence>
<sequence length="214" mass="23602">MRNIHQLKHRWANLITREQDLLDHLGLRIGGHVGGPAPYTVGEVAHFDEPDTYTANLSAADRNHFERCAMRYRHILQVKCGYRRMARKYHSDRASGAWGATPQAPPTVPPTTTDTTSTRSAQVDPGTDQASSSRPGPSRVVGAGLSRGHTTPATTSTSTGTQTSTDPPIDPAAFQALSRKLDKLIRKVDNLTEDMNEVKKKVRSIRRTLQRAKL</sequence>
<feature type="region of interest" description="Disordered" evidence="2">
    <location>
        <begin position="93"/>
        <end position="171"/>
    </location>
</feature>
<dbReference type="Proteomes" id="UP001066276">
    <property type="component" value="Chromosome 5"/>
</dbReference>
<protein>
    <submittedName>
        <fullName evidence="3">Uncharacterized protein</fullName>
    </submittedName>
</protein>
<reference evidence="3" key="1">
    <citation type="journal article" date="2022" name="bioRxiv">
        <title>Sequencing and chromosome-scale assembly of the giantPleurodeles waltlgenome.</title>
        <authorList>
            <person name="Brown T."/>
            <person name="Elewa A."/>
            <person name="Iarovenko S."/>
            <person name="Subramanian E."/>
            <person name="Araus A.J."/>
            <person name="Petzold A."/>
            <person name="Susuki M."/>
            <person name="Suzuki K.-i.T."/>
            <person name="Hayashi T."/>
            <person name="Toyoda A."/>
            <person name="Oliveira C."/>
            <person name="Osipova E."/>
            <person name="Leigh N.D."/>
            <person name="Simon A."/>
            <person name="Yun M.H."/>
        </authorList>
    </citation>
    <scope>NUCLEOTIDE SEQUENCE</scope>
    <source>
        <strain evidence="3">20211129_DDA</strain>
        <tissue evidence="3">Liver</tissue>
    </source>
</reference>
<keyword evidence="1" id="KW-0175">Coiled coil</keyword>
<proteinExistence type="predicted"/>
<feature type="compositionally biased region" description="Low complexity" evidence="2">
    <location>
        <begin position="150"/>
        <end position="167"/>
    </location>
</feature>
<name>A0AAV7RTS2_PLEWA</name>